<evidence type="ECO:0000313" key="1">
    <source>
        <dbReference type="EMBL" id="SBV34499.1"/>
    </source>
</evidence>
<dbReference type="AlphaFoldDB" id="A0A1Y5PWY9"/>
<dbReference type="KEGG" id="sphu:SPPYR_3384"/>
<dbReference type="EMBL" id="LT598653">
    <property type="protein sequence ID" value="SBV34499.1"/>
    <property type="molecule type" value="Genomic_DNA"/>
</dbReference>
<protein>
    <submittedName>
        <fullName evidence="1">Uncharacterized protein</fullName>
    </submittedName>
</protein>
<gene>
    <name evidence="1" type="ORF">SPPYR_3384</name>
</gene>
<reference evidence="1" key="1">
    <citation type="submission" date="2016-03" db="EMBL/GenBank/DDBJ databases">
        <authorList>
            <person name="Ploux O."/>
        </authorList>
    </citation>
    <scope>NUCLEOTIDE SEQUENCE</scope>
    <source>
        <strain evidence="1">UC10</strain>
    </source>
</reference>
<proteinExistence type="predicted"/>
<organism evidence="1">
    <name type="scientific">uncultured Sphingopyxis sp</name>
    <dbReference type="NCBI Taxonomy" id="310581"/>
    <lineage>
        <taxon>Bacteria</taxon>
        <taxon>Pseudomonadati</taxon>
        <taxon>Pseudomonadota</taxon>
        <taxon>Alphaproteobacteria</taxon>
        <taxon>Sphingomonadales</taxon>
        <taxon>Sphingomonadaceae</taxon>
        <taxon>Sphingopyxis</taxon>
        <taxon>environmental samples</taxon>
    </lineage>
</organism>
<accession>A0A1Y5PWY9</accession>
<sequence>MLQLVTGLSFVVNCAVRFRPPPESNMSAFSTLRHHKEGGAAGNQFGVGLFQPNEPSRSIGGQIGGIACFASSTAFAGWPASR</sequence>
<name>A0A1Y5PWY9_9SPHN</name>